<dbReference type="InterPro" id="IPR032710">
    <property type="entry name" value="NTF2-like_dom_sf"/>
</dbReference>
<dbReference type="EMBL" id="BLQM01000187">
    <property type="protein sequence ID" value="GMH73587.1"/>
    <property type="molecule type" value="Genomic_DNA"/>
</dbReference>
<dbReference type="InterPro" id="IPR018222">
    <property type="entry name" value="Nuclear_transport_factor_2_euk"/>
</dbReference>
<feature type="domain" description="NTF2" evidence="2">
    <location>
        <begin position="11"/>
        <end position="131"/>
    </location>
</feature>
<evidence type="ECO:0000313" key="4">
    <source>
        <dbReference type="Proteomes" id="UP001162640"/>
    </source>
</evidence>
<dbReference type="AlphaFoldDB" id="A0A9W7AJV3"/>
<name>A0A9W7AJV3_9STRA</name>
<dbReference type="SUPFAM" id="SSF54427">
    <property type="entry name" value="NTF2-like"/>
    <property type="match status" value="1"/>
</dbReference>
<organism evidence="3 4">
    <name type="scientific">Triparma laevis f. inornata</name>
    <dbReference type="NCBI Taxonomy" id="1714386"/>
    <lineage>
        <taxon>Eukaryota</taxon>
        <taxon>Sar</taxon>
        <taxon>Stramenopiles</taxon>
        <taxon>Ochrophyta</taxon>
        <taxon>Bolidophyceae</taxon>
        <taxon>Parmales</taxon>
        <taxon>Triparmaceae</taxon>
        <taxon>Triparma</taxon>
    </lineage>
</organism>
<evidence type="ECO:0000259" key="2">
    <source>
        <dbReference type="PROSITE" id="PS50177"/>
    </source>
</evidence>
<protein>
    <recommendedName>
        <fullName evidence="2">NTF2 domain-containing protein</fullName>
    </recommendedName>
</protein>
<evidence type="ECO:0000313" key="3">
    <source>
        <dbReference type="EMBL" id="GMH73587.1"/>
    </source>
</evidence>
<sequence length="203" mass="22501">MSAKDNKADSLGLSFVQKYYQLLTTEPATLYKFYSPTATLKHSPTSTFSEIPTLSDSDSIKEFFSTFKTGERVIDLNGPTGMIDCQAFSTDAYIIIVHGLISKGEEGEKTKFCQVFGLSKEETGKYMVVVEKKPEEPVKVEKKEAEVVVEKKVEEVVPKEATEEEKKEKTGPPSSWANLFDGGKAAQPVKEKPKKSRSGTNLE</sequence>
<dbReference type="Gene3D" id="3.10.450.50">
    <property type="match status" value="1"/>
</dbReference>
<dbReference type="Proteomes" id="UP001162640">
    <property type="component" value="Unassembled WGS sequence"/>
</dbReference>
<evidence type="ECO:0000256" key="1">
    <source>
        <dbReference type="SAM" id="MobiDB-lite"/>
    </source>
</evidence>
<proteinExistence type="predicted"/>
<feature type="compositionally biased region" description="Basic and acidic residues" evidence="1">
    <location>
        <begin position="157"/>
        <end position="170"/>
    </location>
</feature>
<comment type="caution">
    <text evidence="3">The sequence shown here is derived from an EMBL/GenBank/DDBJ whole genome shotgun (WGS) entry which is preliminary data.</text>
</comment>
<dbReference type="InterPro" id="IPR002075">
    <property type="entry name" value="NTF2_dom"/>
</dbReference>
<reference evidence="4" key="1">
    <citation type="journal article" date="2023" name="Commun. Biol.">
        <title>Genome analysis of Parmales, the sister group of diatoms, reveals the evolutionary specialization of diatoms from phago-mixotrophs to photoautotrophs.</title>
        <authorList>
            <person name="Ban H."/>
            <person name="Sato S."/>
            <person name="Yoshikawa S."/>
            <person name="Yamada K."/>
            <person name="Nakamura Y."/>
            <person name="Ichinomiya M."/>
            <person name="Sato N."/>
            <person name="Blanc-Mathieu R."/>
            <person name="Endo H."/>
            <person name="Kuwata A."/>
            <person name="Ogata H."/>
        </authorList>
    </citation>
    <scope>NUCLEOTIDE SEQUENCE [LARGE SCALE GENOMIC DNA]</scope>
</reference>
<accession>A0A9W7AJV3</accession>
<feature type="region of interest" description="Disordered" evidence="1">
    <location>
        <begin position="157"/>
        <end position="203"/>
    </location>
</feature>
<dbReference type="Pfam" id="PF02136">
    <property type="entry name" value="NTF2"/>
    <property type="match status" value="1"/>
</dbReference>
<gene>
    <name evidence="3" type="ORF">TL16_g06231</name>
</gene>
<dbReference type="PROSITE" id="PS50177">
    <property type="entry name" value="NTF2_DOMAIN"/>
    <property type="match status" value="1"/>
</dbReference>